<evidence type="ECO:0000259" key="6">
    <source>
        <dbReference type="PROSITE" id="PS51469"/>
    </source>
</evidence>
<dbReference type="SUPFAM" id="SSF49785">
    <property type="entry name" value="Galactose-binding domain-like"/>
    <property type="match status" value="1"/>
</dbReference>
<protein>
    <submittedName>
        <fullName evidence="7">Sun domain-containing protein 1</fullName>
    </submittedName>
</protein>
<evidence type="ECO:0000256" key="4">
    <source>
        <dbReference type="ARBA" id="ARBA00023136"/>
    </source>
</evidence>
<dbReference type="GO" id="GO:0043495">
    <property type="term" value="F:protein-membrane adaptor activity"/>
    <property type="evidence" value="ECO:0007669"/>
    <property type="project" value="TreeGrafter"/>
</dbReference>
<dbReference type="Proteomes" id="UP001059546">
    <property type="component" value="Chromosome XI"/>
</dbReference>
<dbReference type="EMBL" id="CP075157">
    <property type="protein sequence ID" value="UTX44430.1"/>
    <property type="molecule type" value="Genomic_DNA"/>
</dbReference>
<dbReference type="GO" id="GO:0005635">
    <property type="term" value="C:nuclear envelope"/>
    <property type="evidence" value="ECO:0007669"/>
    <property type="project" value="TreeGrafter"/>
</dbReference>
<dbReference type="Pfam" id="PF07738">
    <property type="entry name" value="Sad1_UNC"/>
    <property type="match status" value="1"/>
</dbReference>
<dbReference type="InterPro" id="IPR008979">
    <property type="entry name" value="Galactose-bd-like_sf"/>
</dbReference>
<comment type="subcellular location">
    <subcellularLocation>
        <location evidence="1">Membrane</location>
    </subcellularLocation>
</comment>
<evidence type="ECO:0000256" key="3">
    <source>
        <dbReference type="ARBA" id="ARBA00022989"/>
    </source>
</evidence>
<dbReference type="InterPro" id="IPR012919">
    <property type="entry name" value="SUN_dom"/>
</dbReference>
<dbReference type="Gene3D" id="2.60.120.260">
    <property type="entry name" value="Galactose-binding domain-like"/>
    <property type="match status" value="1"/>
</dbReference>
<keyword evidence="2 5" id="KW-0812">Transmembrane</keyword>
<evidence type="ECO:0000256" key="5">
    <source>
        <dbReference type="SAM" id="Phobius"/>
    </source>
</evidence>
<evidence type="ECO:0000256" key="1">
    <source>
        <dbReference type="ARBA" id="ARBA00004370"/>
    </source>
</evidence>
<dbReference type="InterPro" id="IPR045119">
    <property type="entry name" value="SUN1-5"/>
</dbReference>
<name>A0A9Q9C628_ENCHE</name>
<feature type="domain" description="SUN" evidence="6">
    <location>
        <begin position="107"/>
        <end position="264"/>
    </location>
</feature>
<feature type="transmembrane region" description="Helical" evidence="5">
    <location>
        <begin position="58"/>
        <end position="76"/>
    </location>
</feature>
<keyword evidence="4 5" id="KW-0472">Membrane</keyword>
<dbReference type="PANTHER" id="PTHR12911:SF8">
    <property type="entry name" value="KLAROID PROTEIN-RELATED"/>
    <property type="match status" value="1"/>
</dbReference>
<dbReference type="GO" id="GO:0016020">
    <property type="term" value="C:membrane"/>
    <property type="evidence" value="ECO:0007669"/>
    <property type="project" value="UniProtKB-SubCell"/>
</dbReference>
<keyword evidence="3 5" id="KW-1133">Transmembrane helix</keyword>
<reference evidence="7" key="1">
    <citation type="submission" date="2021-05" db="EMBL/GenBank/DDBJ databases">
        <title>Encephalitozoon hellem ATCC 50604 Complete Genome.</title>
        <authorList>
            <person name="Mascarenhas dos Santos A.C."/>
            <person name="Julian A.T."/>
            <person name="Pombert J.-F."/>
        </authorList>
    </citation>
    <scope>NUCLEOTIDE SEQUENCE</scope>
    <source>
        <strain evidence="7">ATCC 50604</strain>
    </source>
</reference>
<dbReference type="AlphaFoldDB" id="A0A9Q9C628"/>
<evidence type="ECO:0000313" key="7">
    <source>
        <dbReference type="EMBL" id="UTX44430.1"/>
    </source>
</evidence>
<proteinExistence type="predicted"/>
<gene>
    <name evidence="7" type="ORF">GPU96_11g22330</name>
</gene>
<organism evidence="7 8">
    <name type="scientific">Encephalitozoon hellem</name>
    <name type="common">Microsporidian parasite</name>
    <dbReference type="NCBI Taxonomy" id="27973"/>
    <lineage>
        <taxon>Eukaryota</taxon>
        <taxon>Fungi</taxon>
        <taxon>Fungi incertae sedis</taxon>
        <taxon>Microsporidia</taxon>
        <taxon>Unikaryonidae</taxon>
        <taxon>Encephalitozoon</taxon>
    </lineage>
</organism>
<dbReference type="PROSITE" id="PS51469">
    <property type="entry name" value="SUN"/>
    <property type="match status" value="1"/>
</dbReference>
<accession>A0A9Q9C628</accession>
<dbReference type="PANTHER" id="PTHR12911">
    <property type="entry name" value="SAD1/UNC-84-LIKE PROTEIN-RELATED"/>
    <property type="match status" value="1"/>
</dbReference>
<evidence type="ECO:0000313" key="8">
    <source>
        <dbReference type="Proteomes" id="UP001059546"/>
    </source>
</evidence>
<sequence>MNRRDRLQVKRSPDSTLNFGIDETIMFQTPIPKMRATKSVEPVEVHRYGQDRKGVKNYPVYTAIAVLYVLLFYIAIMKPMSSMVVENLMEEISILREENARMSKQIEGMAHTKEVNYAKVEEGARVRIGDMSQLFSYGLLGFRKHKDPATILDENVSIGECLSFKGRSCKFSIDFDKEITIDRVGFYHPITKDTSSAIHEFEVFSYGPDGHMLLGEFKYDASVCGFQTFEFEKTRADSIEFFIKNNGGHKKFTCIYKVYLFGNK</sequence>
<evidence type="ECO:0000256" key="2">
    <source>
        <dbReference type="ARBA" id="ARBA00022692"/>
    </source>
</evidence>